<dbReference type="Proteomes" id="UP000252355">
    <property type="component" value="Unassembled WGS sequence"/>
</dbReference>
<feature type="compositionally biased region" description="Low complexity" evidence="1">
    <location>
        <begin position="62"/>
        <end position="76"/>
    </location>
</feature>
<comment type="caution">
    <text evidence="3">The sequence shown here is derived from an EMBL/GenBank/DDBJ whole genome shotgun (WGS) entry which is preliminary data.</text>
</comment>
<feature type="compositionally biased region" description="Low complexity" evidence="1">
    <location>
        <begin position="40"/>
        <end position="53"/>
    </location>
</feature>
<reference evidence="3 4" key="1">
    <citation type="submission" date="2018-05" db="EMBL/GenBank/DDBJ databases">
        <title>A metagenomic window into the 2 km-deep terrestrial subsurface aquifer revealed taxonomically and functionally diverse microbial community comprising novel uncultured bacterial lineages.</title>
        <authorList>
            <person name="Kadnikov V.V."/>
            <person name="Mardanov A.V."/>
            <person name="Beletsky A.V."/>
            <person name="Banks D."/>
            <person name="Pimenov N.V."/>
            <person name="Frank Y.A."/>
            <person name="Karnachuk O.V."/>
            <person name="Ravin N.V."/>
        </authorList>
    </citation>
    <scope>NUCLEOTIDE SEQUENCE [LARGE SCALE GENOMIC DNA]</scope>
    <source>
        <strain evidence="3">BY5</strain>
    </source>
</reference>
<dbReference type="EMBL" id="QOQW01000018">
    <property type="protein sequence ID" value="RCK78897.1"/>
    <property type="molecule type" value="Genomic_DNA"/>
</dbReference>
<feature type="region of interest" description="Disordered" evidence="1">
    <location>
        <begin position="31"/>
        <end position="86"/>
    </location>
</feature>
<feature type="chain" id="PRO_5017033452" evidence="2">
    <location>
        <begin position="23"/>
        <end position="274"/>
    </location>
</feature>
<feature type="signal peptide" evidence="2">
    <location>
        <begin position="1"/>
        <end position="22"/>
    </location>
</feature>
<gene>
    <name evidence="3" type="ORF">OZSIB_1047</name>
</gene>
<feature type="compositionally biased region" description="Gly residues" evidence="1">
    <location>
        <begin position="77"/>
        <end position="86"/>
    </location>
</feature>
<evidence type="ECO:0000256" key="1">
    <source>
        <dbReference type="SAM" id="MobiDB-lite"/>
    </source>
</evidence>
<dbReference type="AlphaFoldDB" id="A0A367ZM21"/>
<evidence type="ECO:0000256" key="2">
    <source>
        <dbReference type="SAM" id="SignalP"/>
    </source>
</evidence>
<proteinExistence type="predicted"/>
<name>A0A367ZM21_9BACT</name>
<feature type="region of interest" description="Disordered" evidence="1">
    <location>
        <begin position="253"/>
        <end position="274"/>
    </location>
</feature>
<evidence type="ECO:0000313" key="4">
    <source>
        <dbReference type="Proteomes" id="UP000252355"/>
    </source>
</evidence>
<sequence>MTTARKLIIGCLICLLATPVFAGGYEVPEQPPMEPAPIDQSGSYGQSGSAGQGQFLGKPVESGPTQQSGGYTQGYPGQQGQGGYAGQTGQGSYGGYGGSSGQYGSGQPSYADFQALVMMLNLVLSDLEMCQMSLRSNPHYLNNLMSIGYLNNAKSALSRTVMHPAYMPLLAEIDQRLSKIKFHLVMNDERNVRMMIAQLSAMMRSIIASQGGTQIQYAQPSGTSITTTGTTGVTIVTVYPSTPVITINGWGQGQNINPPSQGIPSTLTPVSDGY</sequence>
<protein>
    <submittedName>
        <fullName evidence="3">Uncharacterized protein</fullName>
    </submittedName>
</protein>
<accession>A0A367ZM21</accession>
<organism evidence="3 4">
    <name type="scientific">Candidatus Ozemobacter sibiricus</name>
    <dbReference type="NCBI Taxonomy" id="2268124"/>
    <lineage>
        <taxon>Bacteria</taxon>
        <taxon>Candidatus Ozemobacteria</taxon>
        <taxon>Candidatus Ozemobacterales</taxon>
        <taxon>Candidatus Ozemobacteraceae</taxon>
        <taxon>Candidatus Ozemobacter</taxon>
    </lineage>
</organism>
<evidence type="ECO:0000313" key="3">
    <source>
        <dbReference type="EMBL" id="RCK78897.1"/>
    </source>
</evidence>
<keyword evidence="2" id="KW-0732">Signal</keyword>